<keyword evidence="1" id="KW-1185">Reference proteome</keyword>
<sequence>KGIGTVLKQSGARILLVYHFYDASRHSDQCSTNINGQSYAVFRLSNPMDSENRAQWSTCTNSNGKPLWGWNDNLNKSNDCIEMMDDLAKQNLRSNVEAFFNHEDNTCDFERLYKGKQLILGSKMLSNKRLTLSLPCSIGANGKKILFKVGKENSTYYCDEDGPIFAGTTLERCRSGEHRFIRLDEANEGVATYSFCRAENNSVDIEDNFDSKLQCDNKDFYAVYNVEAGKAKICVGETMISF</sequence>
<dbReference type="AlphaFoldDB" id="A0A915KQB1"/>
<protein>
    <submittedName>
        <fullName evidence="2">C-type lectin domain-containing protein</fullName>
    </submittedName>
</protein>
<dbReference type="Proteomes" id="UP000887565">
    <property type="component" value="Unplaced"/>
</dbReference>
<evidence type="ECO:0000313" key="1">
    <source>
        <dbReference type="Proteomes" id="UP000887565"/>
    </source>
</evidence>
<dbReference type="WBParaSite" id="nRc.2.0.1.t41072-RA">
    <property type="protein sequence ID" value="nRc.2.0.1.t41072-RA"/>
    <property type="gene ID" value="nRc.2.0.1.g41072"/>
</dbReference>
<organism evidence="1 2">
    <name type="scientific">Romanomermis culicivorax</name>
    <name type="common">Nematode worm</name>
    <dbReference type="NCBI Taxonomy" id="13658"/>
    <lineage>
        <taxon>Eukaryota</taxon>
        <taxon>Metazoa</taxon>
        <taxon>Ecdysozoa</taxon>
        <taxon>Nematoda</taxon>
        <taxon>Enoplea</taxon>
        <taxon>Dorylaimia</taxon>
        <taxon>Mermithida</taxon>
        <taxon>Mermithoidea</taxon>
        <taxon>Mermithidae</taxon>
        <taxon>Romanomermis</taxon>
    </lineage>
</organism>
<accession>A0A915KQB1</accession>
<evidence type="ECO:0000313" key="2">
    <source>
        <dbReference type="WBParaSite" id="nRc.2.0.1.t41072-RA"/>
    </source>
</evidence>
<proteinExistence type="predicted"/>
<reference evidence="2" key="1">
    <citation type="submission" date="2022-11" db="UniProtKB">
        <authorList>
            <consortium name="WormBaseParasite"/>
        </authorList>
    </citation>
    <scope>IDENTIFICATION</scope>
</reference>
<name>A0A915KQB1_ROMCU</name>